<evidence type="ECO:0000313" key="3">
    <source>
        <dbReference type="Proteomes" id="UP000823619"/>
    </source>
</evidence>
<feature type="transmembrane region" description="Helical" evidence="1">
    <location>
        <begin position="125"/>
        <end position="143"/>
    </location>
</feature>
<feature type="transmembrane region" description="Helical" evidence="1">
    <location>
        <begin position="176"/>
        <end position="195"/>
    </location>
</feature>
<gene>
    <name evidence="2" type="ORF">IAC23_03650</name>
</gene>
<comment type="caution">
    <text evidence="2">The sequence shown here is derived from an EMBL/GenBank/DDBJ whole genome shotgun (WGS) entry which is preliminary data.</text>
</comment>
<name>A0A9D9EE31_9BACT</name>
<sequence>MKTDELTEKESIELISRMIEKTRNEMNGDDFNSFLAYGYAAVAISIAVWLLTHFTGNDMWCFGWFAMFIPYLLSFFKKGKPEVVTYMDRMMDSVWKVIGSMFGISLLIIVVAGAVSGIIDFSMMMPLSIIYAGIGTSITGLIINEKWFVWTPLAGLAAAIWMLTCGWTGGSYDNSWNLLFGASFLIYMILPAHIVRHKISRS</sequence>
<dbReference type="AlphaFoldDB" id="A0A9D9EE31"/>
<dbReference type="EMBL" id="JADIMO010000040">
    <property type="protein sequence ID" value="MBO8444776.1"/>
    <property type="molecule type" value="Genomic_DNA"/>
</dbReference>
<feature type="transmembrane region" description="Helical" evidence="1">
    <location>
        <begin position="57"/>
        <end position="76"/>
    </location>
</feature>
<feature type="transmembrane region" description="Helical" evidence="1">
    <location>
        <begin position="97"/>
        <end position="119"/>
    </location>
</feature>
<accession>A0A9D9EE31</accession>
<keyword evidence="1" id="KW-1133">Transmembrane helix</keyword>
<evidence type="ECO:0000313" key="2">
    <source>
        <dbReference type="EMBL" id="MBO8444776.1"/>
    </source>
</evidence>
<organism evidence="2 3">
    <name type="scientific">Candidatus Cryptobacteroides merdavium</name>
    <dbReference type="NCBI Taxonomy" id="2840769"/>
    <lineage>
        <taxon>Bacteria</taxon>
        <taxon>Pseudomonadati</taxon>
        <taxon>Bacteroidota</taxon>
        <taxon>Bacteroidia</taxon>
        <taxon>Bacteroidales</taxon>
        <taxon>Candidatus Cryptobacteroides</taxon>
    </lineage>
</organism>
<keyword evidence="1" id="KW-0472">Membrane</keyword>
<reference evidence="2" key="1">
    <citation type="submission" date="2020-10" db="EMBL/GenBank/DDBJ databases">
        <authorList>
            <person name="Gilroy R."/>
        </authorList>
    </citation>
    <scope>NUCLEOTIDE SEQUENCE</scope>
    <source>
        <strain evidence="2">D5-748</strain>
    </source>
</reference>
<reference evidence="2" key="2">
    <citation type="journal article" date="2021" name="PeerJ">
        <title>Extensive microbial diversity within the chicken gut microbiome revealed by metagenomics and culture.</title>
        <authorList>
            <person name="Gilroy R."/>
            <person name="Ravi A."/>
            <person name="Getino M."/>
            <person name="Pursley I."/>
            <person name="Horton D.L."/>
            <person name="Alikhan N.F."/>
            <person name="Baker D."/>
            <person name="Gharbi K."/>
            <person name="Hall N."/>
            <person name="Watson M."/>
            <person name="Adriaenssens E.M."/>
            <person name="Foster-Nyarko E."/>
            <person name="Jarju S."/>
            <person name="Secka A."/>
            <person name="Antonio M."/>
            <person name="Oren A."/>
            <person name="Chaudhuri R.R."/>
            <person name="La Ragione R."/>
            <person name="Hildebrand F."/>
            <person name="Pallen M.J."/>
        </authorList>
    </citation>
    <scope>NUCLEOTIDE SEQUENCE</scope>
    <source>
        <strain evidence="2">D5-748</strain>
    </source>
</reference>
<keyword evidence="1" id="KW-0812">Transmembrane</keyword>
<protein>
    <submittedName>
        <fullName evidence="2">Uncharacterized protein</fullName>
    </submittedName>
</protein>
<feature type="transmembrane region" description="Helical" evidence="1">
    <location>
        <begin position="150"/>
        <end position="170"/>
    </location>
</feature>
<feature type="transmembrane region" description="Helical" evidence="1">
    <location>
        <begin position="31"/>
        <end position="51"/>
    </location>
</feature>
<dbReference type="Proteomes" id="UP000823619">
    <property type="component" value="Unassembled WGS sequence"/>
</dbReference>
<evidence type="ECO:0000256" key="1">
    <source>
        <dbReference type="SAM" id="Phobius"/>
    </source>
</evidence>
<proteinExistence type="predicted"/>